<organism evidence="2 3">
    <name type="scientific">Portunus trituberculatus</name>
    <name type="common">Swimming crab</name>
    <name type="synonym">Neptunus trituberculatus</name>
    <dbReference type="NCBI Taxonomy" id="210409"/>
    <lineage>
        <taxon>Eukaryota</taxon>
        <taxon>Metazoa</taxon>
        <taxon>Ecdysozoa</taxon>
        <taxon>Arthropoda</taxon>
        <taxon>Crustacea</taxon>
        <taxon>Multicrustacea</taxon>
        <taxon>Malacostraca</taxon>
        <taxon>Eumalacostraca</taxon>
        <taxon>Eucarida</taxon>
        <taxon>Decapoda</taxon>
        <taxon>Pleocyemata</taxon>
        <taxon>Brachyura</taxon>
        <taxon>Eubrachyura</taxon>
        <taxon>Portunoidea</taxon>
        <taxon>Portunidae</taxon>
        <taxon>Portuninae</taxon>
        <taxon>Portunus</taxon>
    </lineage>
</organism>
<dbReference type="EMBL" id="VSRR010122905">
    <property type="protein sequence ID" value="MPD00435.1"/>
    <property type="molecule type" value="Genomic_DNA"/>
</dbReference>
<keyword evidence="1" id="KW-0732">Signal</keyword>
<evidence type="ECO:0000313" key="2">
    <source>
        <dbReference type="EMBL" id="MPD00435.1"/>
    </source>
</evidence>
<dbReference type="OrthoDB" id="6366904at2759"/>
<evidence type="ECO:0000313" key="3">
    <source>
        <dbReference type="Proteomes" id="UP000324222"/>
    </source>
</evidence>
<proteinExistence type="predicted"/>
<accession>A0A5B7K6V4</accession>
<feature type="chain" id="PRO_5022879895" evidence="1">
    <location>
        <begin position="22"/>
        <end position="165"/>
    </location>
</feature>
<feature type="signal peptide" evidence="1">
    <location>
        <begin position="1"/>
        <end position="21"/>
    </location>
</feature>
<dbReference type="Proteomes" id="UP000324222">
    <property type="component" value="Unassembled WGS sequence"/>
</dbReference>
<name>A0A5B7K6V4_PORTR</name>
<reference evidence="2 3" key="1">
    <citation type="submission" date="2019-05" db="EMBL/GenBank/DDBJ databases">
        <title>Another draft genome of Portunus trituberculatus and its Hox gene families provides insights of decapod evolution.</title>
        <authorList>
            <person name="Jeong J.-H."/>
            <person name="Song I."/>
            <person name="Kim S."/>
            <person name="Choi T."/>
            <person name="Kim D."/>
            <person name="Ryu S."/>
            <person name="Kim W."/>
        </authorList>
    </citation>
    <scope>NUCLEOTIDE SEQUENCE [LARGE SCALE GENOMIC DNA]</scope>
    <source>
        <tissue evidence="2">Muscle</tissue>
    </source>
</reference>
<sequence>MWFFNITWFRLFFSCQPQLEGGVGGEEPSALLSYLYHWWLVDSLHKQHSKDLRVCCCLSSFVFLIPLYFTDALVSSANKVIPVTTCYKPPTKNWSTLSFSRKQWPMRDRSPKKRKRLEWCEGFSQFTSLKDLWAFLQHVTGRKTKKSPAHPNAREEAERLILSYK</sequence>
<comment type="caution">
    <text evidence="2">The sequence shown here is derived from an EMBL/GenBank/DDBJ whole genome shotgun (WGS) entry which is preliminary data.</text>
</comment>
<keyword evidence="3" id="KW-1185">Reference proteome</keyword>
<evidence type="ECO:0000256" key="1">
    <source>
        <dbReference type="SAM" id="SignalP"/>
    </source>
</evidence>
<gene>
    <name evidence="2" type="ORF">E2C01_095908</name>
</gene>
<protein>
    <submittedName>
        <fullName evidence="2">Uncharacterized protein</fullName>
    </submittedName>
</protein>
<dbReference type="AlphaFoldDB" id="A0A5B7K6V4"/>